<reference evidence="9" key="1">
    <citation type="submission" date="2021-01" db="EMBL/GenBank/DDBJ databases">
        <authorList>
            <person name="Zahm M."/>
            <person name="Roques C."/>
            <person name="Cabau C."/>
            <person name="Klopp C."/>
            <person name="Donnadieu C."/>
            <person name="Jouanno E."/>
            <person name="Lampietro C."/>
            <person name="Louis A."/>
            <person name="Herpin A."/>
            <person name="Echchiki A."/>
            <person name="Berthelot C."/>
            <person name="Parey E."/>
            <person name="Roest-Crollius H."/>
            <person name="Braasch I."/>
            <person name="Postlethwait J."/>
            <person name="Bobe J."/>
            <person name="Montfort J."/>
            <person name="Bouchez O."/>
            <person name="Begum T."/>
            <person name="Mejri S."/>
            <person name="Adams A."/>
            <person name="Chen W.-J."/>
            <person name="Guiguen Y."/>
        </authorList>
    </citation>
    <scope>NUCLEOTIDE SEQUENCE</scope>
    <source>
        <strain evidence="9">YG-15Mar2019-1</strain>
        <tissue evidence="9">Brain</tissue>
    </source>
</reference>
<feature type="compositionally biased region" description="Low complexity" evidence="7">
    <location>
        <begin position="1309"/>
        <end position="1332"/>
    </location>
</feature>
<evidence type="ECO:0000256" key="4">
    <source>
        <dbReference type="ARBA" id="ARBA00022833"/>
    </source>
</evidence>
<feature type="region of interest" description="Disordered" evidence="7">
    <location>
        <begin position="949"/>
        <end position="1046"/>
    </location>
</feature>
<dbReference type="GO" id="GO:0008270">
    <property type="term" value="F:zinc ion binding"/>
    <property type="evidence" value="ECO:0007669"/>
    <property type="project" value="UniProtKB-KW"/>
</dbReference>
<feature type="compositionally biased region" description="Pro residues" evidence="7">
    <location>
        <begin position="1915"/>
        <end position="1939"/>
    </location>
</feature>
<feature type="compositionally biased region" description="Polar residues" evidence="7">
    <location>
        <begin position="1"/>
        <end position="10"/>
    </location>
</feature>
<dbReference type="GO" id="GO:0000981">
    <property type="term" value="F:DNA-binding transcription factor activity, RNA polymerase II-specific"/>
    <property type="evidence" value="ECO:0007669"/>
    <property type="project" value="TreeGrafter"/>
</dbReference>
<dbReference type="PROSITE" id="PS00028">
    <property type="entry name" value="ZINC_FINGER_C2H2_1"/>
    <property type="match status" value="9"/>
</dbReference>
<feature type="compositionally biased region" description="Basic and acidic residues" evidence="7">
    <location>
        <begin position="130"/>
        <end position="147"/>
    </location>
</feature>
<feature type="compositionally biased region" description="Basic and acidic residues" evidence="7">
    <location>
        <begin position="1030"/>
        <end position="1045"/>
    </location>
</feature>
<keyword evidence="4" id="KW-0862">Zinc</keyword>
<proteinExistence type="predicted"/>
<dbReference type="Pfam" id="PF23015">
    <property type="entry name" value="zf-WIZ"/>
    <property type="match status" value="1"/>
</dbReference>
<dbReference type="InterPro" id="IPR013087">
    <property type="entry name" value="Znf_C2H2_type"/>
</dbReference>
<feature type="domain" description="C2H2-type" evidence="8">
    <location>
        <begin position="1051"/>
        <end position="1073"/>
    </location>
</feature>
<dbReference type="Proteomes" id="UP001046870">
    <property type="component" value="Chromosome 1"/>
</dbReference>
<feature type="domain" description="C2H2-type" evidence="8">
    <location>
        <begin position="1394"/>
        <end position="1416"/>
    </location>
</feature>
<feature type="compositionally biased region" description="Basic and acidic residues" evidence="7">
    <location>
        <begin position="184"/>
        <end position="197"/>
    </location>
</feature>
<feature type="compositionally biased region" description="Basic and acidic residues" evidence="7">
    <location>
        <begin position="1824"/>
        <end position="1844"/>
    </location>
</feature>
<sequence>MEPGESSSSPWNPPNLVTVPVDPLSSSPQNPVSPTLHDSTLQTSCSPLVRGEHTDTGGPWEGNGEGRGDSSSRTGTGGTAQRSPRPSAFPSSLAWDSDSEKETLDEEELQHFSNPHGLAAHSPGSPALGHRQERADSEGDKAPEKLQHLNPESDPPSPADGRDQGGASTQRDQPKTAEPSSPDSEDHGDRESAEKVSAEPLLSEAKPKDGHPKGEGERDKQKGKEEGKVLDVYTFPGDSDPESPPPAPWAHCTFTQRRKRKRALLKPFSGLGSTQGTPPTTGRGLKGSPLGAREGALPEVGGGVFEFRDEEENDSVGRGLGEEVDRDKAVDEEAVHQEVFTCVECSIYFKKQVHLQEHMHQHWQSAGQRRRSEGEGRRDGGKAGRFQCAECGWELETRAALADHRRQHQESRQKILAELNKLNTDGKGAGELGAATETGGAVAAPPPRLRCPKCNFGTDSSRVYVEHAKMHIKERNSQRSRGKSLQLPLGPVGLYRSSSSPAGLASLLHCELCSFRASSQAVLREHLRLSHPSWPAAWDEGLQEEGCPGTSRDFLNPALLPQRPDEESHSRLVSQAHTGPLSVRGRPGMGKVSLKVGTATKGGPYSPRPQPSPLASVSLTVGPRRRDVAFKSIGNRRAGRGGREGVGLTLPSTRSEPQPSEAGDTENRDQNTDQVTQQNQHQTAAAVRSEPHTSRQWIPADSVEVPALALQLKRSFSDSLRGASESLGLSEGQQSQLRHMLPLVLIEPFHFSPRTPSSVPGLGESVRASGNFSTFLEDNLGCSVVEKVEDGDEEENEEHNDEDIDDEGNLFLPEDTVGDEVGLLKNIERKCPYCPDRFHNGIGLANHVRGHLNRVGVSYNVRHFISPEEVNAIERKFSYQKKRKKVANFDPDTFSLMHCEFCSAGFDTRAGLSSHARAHLRDFGITNWEVTVSPINILRELFSSRPDLVLPTAPPSSPPLDPDTDEEEPAGTGVSRGGAADSALASLPSSPQPPAVLTTQPQGVQEDDMPTVESVTPGSGRRSVVPSDAGTKHVDTATPKEEPDAKATSLLQCEVCGAPFETRRGLSSHARSHLRQLGIGVSESSGAPIDLLYQLIKERDGHFAAAVPHASTTKKQHQGSPNPRKDIGAKAGAKVAVLESKPAPLSPLSAAAKATASSSRSSSPSALVKSRSASPLLRKAPISSLLPASSPLRSMDSKPSGGKAASASSAPPASTKPFWAPQETDAPLNLTMEVDATKDIVCQLCGAWFETRKGLSSHARAHLRHFGVVDAETKGSPIDYLNQMIHTDDFKHRASSLLPEDSEELGDVSSNLSPPSTSSSSAKRPSVSSPSPGLYKAVAVGGGSGSKSGPSSPLLSPPSKRYKPSAAERASLQVFRLSGGELTPITHGEPVKEIGCEFCGEYFENRKGLSSHARSHLRQLGITEWSPTARKMGGMSAAALAAKLKPEPIQVELAVPGGAEGAGNVRSYTSEPLPQSWPDTVLPLNLAKGPEPEPTRDIRCEFCGEYFENRKGLSSHARSHLRQLGITEWSVNGSPIDTLRELMRKKGATAAGQVKKEPGLGGNTSWEELGFLPSKFSRKSPVSMLHAGSRLLKQGLGGLSLPVSPLNGKGSAFLGASQLGKRSLAAEGQSSERPSPKTFSTPPLDFSFKGKSSPDKYGASHSASDASCELCGFYFENRKALASHARAHLRQFGVTEWCVNGSPIETLSAWMRSKPHKVAEMHRRYMQGDRPFPKKKFGSSPSPSDSDHISPGASKPLSSQRPSLGLPLGRRAGREVTGGTWGTSRVAQGRAETSSSFQQGPSRQASALPHSQVARSELNVRSPRGFERRPPKHLSHSESGERETGPPQPPRTGTIPALVPKPPSTPLVKLVGKIYSLKCRFCEVEFHGPLSVQEDWVRHLQQHILDLNFNKPVPSSTPIPADAPVPNPAPVPGITPTPVPTSTSTPTPTPTPTPASTPTPTPAPVPVPAQAV</sequence>
<dbReference type="InterPro" id="IPR036236">
    <property type="entry name" value="Znf_C2H2_sf"/>
</dbReference>
<evidence type="ECO:0000256" key="5">
    <source>
        <dbReference type="ARBA" id="ARBA00023242"/>
    </source>
</evidence>
<feature type="compositionally biased region" description="Low complexity" evidence="7">
    <location>
        <begin position="979"/>
        <end position="989"/>
    </location>
</feature>
<feature type="region of interest" description="Disordered" evidence="7">
    <location>
        <begin position="1300"/>
        <end position="1367"/>
    </location>
</feature>
<dbReference type="EMBL" id="JAFDVH010000001">
    <property type="protein sequence ID" value="KAG7491604.1"/>
    <property type="molecule type" value="Genomic_DNA"/>
</dbReference>
<dbReference type="SMART" id="SM00355">
    <property type="entry name" value="ZnF_C2H2"/>
    <property type="match status" value="12"/>
</dbReference>
<feature type="region of interest" description="Disordered" evidence="7">
    <location>
        <begin position="360"/>
        <end position="382"/>
    </location>
</feature>
<feature type="compositionally biased region" description="Polar residues" evidence="7">
    <location>
        <begin position="271"/>
        <end position="280"/>
    </location>
</feature>
<evidence type="ECO:0000256" key="6">
    <source>
        <dbReference type="PROSITE-ProRule" id="PRU00042"/>
    </source>
</evidence>
<feature type="region of interest" description="Disordered" evidence="7">
    <location>
        <begin position="1624"/>
        <end position="1652"/>
    </location>
</feature>
<feature type="compositionally biased region" description="Low complexity" evidence="7">
    <location>
        <begin position="1738"/>
        <end position="1752"/>
    </location>
</feature>
<feature type="compositionally biased region" description="Low complexity" evidence="7">
    <location>
        <begin position="1347"/>
        <end position="1359"/>
    </location>
</feature>
<evidence type="ECO:0000256" key="7">
    <source>
        <dbReference type="SAM" id="MobiDB-lite"/>
    </source>
</evidence>
<feature type="compositionally biased region" description="Acidic residues" evidence="7">
    <location>
        <begin position="789"/>
        <end position="808"/>
    </location>
</feature>
<dbReference type="Gene3D" id="3.30.160.60">
    <property type="entry name" value="Classic Zinc Finger"/>
    <property type="match status" value="2"/>
</dbReference>
<feature type="domain" description="C2H2-type" evidence="8">
    <location>
        <begin position="897"/>
        <end position="919"/>
    </location>
</feature>
<feature type="compositionally biased region" description="Low complexity" evidence="7">
    <location>
        <begin position="71"/>
        <end position="83"/>
    </location>
</feature>
<feature type="region of interest" description="Disordered" evidence="7">
    <location>
        <begin position="1187"/>
        <end position="1221"/>
    </location>
</feature>
<feature type="region of interest" description="Disordered" evidence="7">
    <location>
        <begin position="789"/>
        <end position="809"/>
    </location>
</feature>
<feature type="domain" description="C2H2-type" evidence="8">
    <location>
        <begin position="386"/>
        <end position="413"/>
    </location>
</feature>
<comment type="subcellular location">
    <subcellularLocation>
        <location evidence="1">Nucleus</location>
    </subcellularLocation>
</comment>
<keyword evidence="2" id="KW-0479">Metal-binding</keyword>
<feature type="region of interest" description="Disordered" evidence="7">
    <location>
        <begin position="1726"/>
        <end position="1863"/>
    </location>
</feature>
<evidence type="ECO:0000256" key="2">
    <source>
        <dbReference type="ARBA" id="ARBA00022723"/>
    </source>
</evidence>
<feature type="compositionally biased region" description="Basic and acidic residues" evidence="7">
    <location>
        <begin position="370"/>
        <end position="382"/>
    </location>
</feature>
<feature type="compositionally biased region" description="Low complexity" evidence="7">
    <location>
        <begin position="1187"/>
        <end position="1213"/>
    </location>
</feature>
<feature type="region of interest" description="Disordered" evidence="7">
    <location>
        <begin position="560"/>
        <end position="698"/>
    </location>
</feature>
<feature type="region of interest" description="Disordered" evidence="7">
    <location>
        <begin position="1107"/>
        <end position="1127"/>
    </location>
</feature>
<comment type="caution">
    <text evidence="9">The sequence shown here is derived from an EMBL/GenBank/DDBJ whole genome shotgun (WGS) entry which is preliminary data.</text>
</comment>
<feature type="compositionally biased region" description="Polar residues" evidence="7">
    <location>
        <begin position="24"/>
        <end position="46"/>
    </location>
</feature>
<dbReference type="InterPro" id="IPR051643">
    <property type="entry name" value="Transcr_Reg_ZincFinger"/>
</dbReference>
<dbReference type="GO" id="GO:0005634">
    <property type="term" value="C:nucleus"/>
    <property type="evidence" value="ECO:0007669"/>
    <property type="project" value="UniProtKB-SubCell"/>
</dbReference>
<feature type="domain" description="C2H2-type" evidence="8">
    <location>
        <begin position="1240"/>
        <end position="1262"/>
    </location>
</feature>
<feature type="compositionally biased region" description="Pro residues" evidence="7">
    <location>
        <begin position="1947"/>
        <end position="1972"/>
    </location>
</feature>
<evidence type="ECO:0000259" key="8">
    <source>
        <dbReference type="PROSITE" id="PS50157"/>
    </source>
</evidence>
<feature type="compositionally biased region" description="Acidic residues" evidence="7">
    <location>
        <begin position="97"/>
        <end position="108"/>
    </location>
</feature>
<feature type="region of interest" description="Disordered" evidence="7">
    <location>
        <begin position="1915"/>
        <end position="1972"/>
    </location>
</feature>
<evidence type="ECO:0000256" key="1">
    <source>
        <dbReference type="ARBA" id="ARBA00004123"/>
    </source>
</evidence>
<protein>
    <recommendedName>
        <fullName evidence="8">C2H2-type domain-containing protein</fullName>
    </recommendedName>
</protein>
<dbReference type="PANTHER" id="PTHR24396:SF22">
    <property type="entry name" value="PROTEIN WIZ"/>
    <property type="match status" value="1"/>
</dbReference>
<gene>
    <name evidence="9" type="ORF">MATL_G00005420</name>
</gene>
<feature type="compositionally biased region" description="Polar residues" evidence="7">
    <location>
        <begin position="1628"/>
        <end position="1641"/>
    </location>
</feature>
<keyword evidence="10" id="KW-1185">Reference proteome</keyword>
<organism evidence="9 10">
    <name type="scientific">Megalops atlanticus</name>
    <name type="common">Tarpon</name>
    <name type="synonym">Clupea gigantea</name>
    <dbReference type="NCBI Taxonomy" id="7932"/>
    <lineage>
        <taxon>Eukaryota</taxon>
        <taxon>Metazoa</taxon>
        <taxon>Chordata</taxon>
        <taxon>Craniata</taxon>
        <taxon>Vertebrata</taxon>
        <taxon>Euteleostomi</taxon>
        <taxon>Actinopterygii</taxon>
        <taxon>Neopterygii</taxon>
        <taxon>Teleostei</taxon>
        <taxon>Elopiformes</taxon>
        <taxon>Megalopidae</taxon>
        <taxon>Megalops</taxon>
    </lineage>
</organism>
<dbReference type="GO" id="GO:0000978">
    <property type="term" value="F:RNA polymerase II cis-regulatory region sequence-specific DNA binding"/>
    <property type="evidence" value="ECO:0007669"/>
    <property type="project" value="TreeGrafter"/>
</dbReference>
<feature type="region of interest" description="Disordered" evidence="7">
    <location>
        <begin position="1"/>
        <end position="298"/>
    </location>
</feature>
<feature type="compositionally biased region" description="Polar residues" evidence="7">
    <location>
        <begin position="1782"/>
        <end position="1805"/>
    </location>
</feature>
<keyword evidence="5" id="KW-0539">Nucleus</keyword>
<name>A0A9D3TJA0_MEGAT</name>
<feature type="domain" description="C2H2-type" evidence="8">
    <location>
        <begin position="1666"/>
        <end position="1688"/>
    </location>
</feature>
<feature type="compositionally biased region" description="Low complexity" evidence="7">
    <location>
        <begin position="672"/>
        <end position="687"/>
    </location>
</feature>
<dbReference type="SUPFAM" id="SSF57667">
    <property type="entry name" value="beta-beta-alpha zinc fingers"/>
    <property type="match status" value="1"/>
</dbReference>
<dbReference type="PANTHER" id="PTHR24396">
    <property type="entry name" value="ZINC FINGER PROTEIN"/>
    <property type="match status" value="1"/>
</dbReference>
<dbReference type="PROSITE" id="PS50157">
    <property type="entry name" value="ZINC_FINGER_C2H2_2"/>
    <property type="match status" value="8"/>
</dbReference>
<feature type="domain" description="C2H2-type" evidence="8">
    <location>
        <begin position="1498"/>
        <end position="1520"/>
    </location>
</feature>
<evidence type="ECO:0000313" key="9">
    <source>
        <dbReference type="EMBL" id="KAG7491604.1"/>
    </source>
</evidence>
<evidence type="ECO:0000256" key="3">
    <source>
        <dbReference type="ARBA" id="ARBA00022771"/>
    </source>
</evidence>
<feature type="compositionally biased region" description="Pro residues" evidence="7">
    <location>
        <begin position="952"/>
        <end position="961"/>
    </location>
</feature>
<feature type="domain" description="C2H2-type" evidence="8">
    <location>
        <begin position="340"/>
        <end position="362"/>
    </location>
</feature>
<accession>A0A9D3TJA0</accession>
<evidence type="ECO:0000313" key="10">
    <source>
        <dbReference type="Proteomes" id="UP001046870"/>
    </source>
</evidence>
<dbReference type="InterPro" id="IPR055125">
    <property type="entry name" value="Wiz_C_Znf"/>
</dbReference>
<keyword evidence="3 6" id="KW-0863">Zinc-finger</keyword>
<dbReference type="OrthoDB" id="8963894at2759"/>
<feature type="compositionally biased region" description="Basic and acidic residues" evidence="7">
    <location>
        <begin position="205"/>
        <end position="229"/>
    </location>
</feature>